<sequence length="289" mass="32872">MQSKLAFFPSTSRFSIDDFDSYFRKLVLDAYEKRFNSVADARLYLALCGVDLESTVKIFLAMKNSGILHVPVSEAIFAPVGCGDIANAFCKIMTSDPMITGKGEFFSINQLMGAIKKELPKIIRIDIPGHSYVMLACDITEEGVMGYIYQSNVAYGMEDNSFSLAAWLMDARSGKTNLSEHLYKLSRLLQPGVSNSEKGSIYLELYCANPIIEVKTPANIQEIISYINENISFKYRIKPVRAIDMMYASERLKRIVTQHPEEQEQSLETYMSRMQIELEEYDRLEYQPT</sequence>
<protein>
    <submittedName>
        <fullName evidence="1">Uncharacterized protein</fullName>
    </submittedName>
</protein>
<reference evidence="1 2" key="1">
    <citation type="submission" date="2018-06" db="EMBL/GenBank/DDBJ databases">
        <authorList>
            <consortium name="Pathogen Informatics"/>
            <person name="Doyle S."/>
        </authorList>
    </citation>
    <scope>NUCLEOTIDE SEQUENCE [LARGE SCALE GENOMIC DNA]</scope>
    <source>
        <strain evidence="1 2">NCTC11370</strain>
    </source>
</reference>
<gene>
    <name evidence="1" type="ORF">NCTC11370_02303</name>
</gene>
<keyword evidence="2" id="KW-1185">Reference proteome</keyword>
<name>A0A377GBL9_9GAMM</name>
<dbReference type="STRING" id="1094715.GCA_000236165_02147"/>
<accession>A0A377GBL9</accession>
<dbReference type="EMBL" id="UGGT01000001">
    <property type="protein sequence ID" value="STO22217.1"/>
    <property type="molecule type" value="Genomic_DNA"/>
</dbReference>
<evidence type="ECO:0000313" key="1">
    <source>
        <dbReference type="EMBL" id="STO22217.1"/>
    </source>
</evidence>
<evidence type="ECO:0000313" key="2">
    <source>
        <dbReference type="Proteomes" id="UP000254554"/>
    </source>
</evidence>
<dbReference type="OrthoDB" id="5652343at2"/>
<organism evidence="1 2">
    <name type="scientific">Fluoribacter dumoffii</name>
    <dbReference type="NCBI Taxonomy" id="463"/>
    <lineage>
        <taxon>Bacteria</taxon>
        <taxon>Pseudomonadati</taxon>
        <taxon>Pseudomonadota</taxon>
        <taxon>Gammaproteobacteria</taxon>
        <taxon>Legionellales</taxon>
        <taxon>Legionellaceae</taxon>
        <taxon>Fluoribacter</taxon>
    </lineage>
</organism>
<proteinExistence type="predicted"/>
<dbReference type="Proteomes" id="UP000254554">
    <property type="component" value="Unassembled WGS sequence"/>
</dbReference>
<dbReference type="AlphaFoldDB" id="A0A377GBL9"/>
<dbReference type="RefSeq" id="WP_010654327.1">
    <property type="nucleotide sequence ID" value="NZ_JAPHOS010000001.1"/>
</dbReference>
<dbReference type="GeneID" id="93293072"/>